<dbReference type="Proteomes" id="UP000194882">
    <property type="component" value="Unassembled WGS sequence"/>
</dbReference>
<proteinExistence type="predicted"/>
<dbReference type="RefSeq" id="WP_086402903.1">
    <property type="nucleotide sequence ID" value="NZ_NFDT01000267.1"/>
</dbReference>
<reference evidence="1 2" key="1">
    <citation type="submission" date="2016-10" db="EMBL/GenBank/DDBJ databases">
        <title>Comparative genomics of Bacillus thuringiensis reveals a path to pathogens against multiple invertebrate hosts.</title>
        <authorList>
            <person name="Zheng J."/>
            <person name="Gao Q."/>
            <person name="Liu H."/>
            <person name="Peng D."/>
            <person name="Ruan L."/>
            <person name="Sun M."/>
        </authorList>
    </citation>
    <scope>NUCLEOTIDE SEQUENCE [LARGE SCALE GENOMIC DNA]</scope>
    <source>
        <strain evidence="1">BGSC 4I4</strain>
    </source>
</reference>
<gene>
    <name evidence="1" type="ORF">BK754_31755</name>
</gene>
<organism evidence="1 2">
    <name type="scientific">Bacillus thuringiensis serovar subtoxicus</name>
    <dbReference type="NCBI Taxonomy" id="475791"/>
    <lineage>
        <taxon>Bacteria</taxon>
        <taxon>Bacillati</taxon>
        <taxon>Bacillota</taxon>
        <taxon>Bacilli</taxon>
        <taxon>Bacillales</taxon>
        <taxon>Bacillaceae</taxon>
        <taxon>Bacillus</taxon>
        <taxon>Bacillus cereus group</taxon>
    </lineage>
</organism>
<dbReference type="EMBL" id="NFDT01000267">
    <property type="protein sequence ID" value="OTY82572.1"/>
    <property type="molecule type" value="Genomic_DNA"/>
</dbReference>
<evidence type="ECO:0000313" key="1">
    <source>
        <dbReference type="EMBL" id="OTY82572.1"/>
    </source>
</evidence>
<sequence>MPMKQHRKTYNDGFISVMESKTKRNANKKVIGHDVVEVMKLRFSEKSFREVDIQFAESIGEKIDIKIETLFAPVFKRDDIDKLTIVLRGVSYSIIKTDRFKNSLFLYLQKVGGLNDNE</sequence>
<name>A0A9X6FE21_BACTU</name>
<evidence type="ECO:0000313" key="2">
    <source>
        <dbReference type="Proteomes" id="UP000194882"/>
    </source>
</evidence>
<protein>
    <submittedName>
        <fullName evidence="1">Phage head-tail adapter protein</fullName>
    </submittedName>
</protein>
<comment type="caution">
    <text evidence="1">The sequence shown here is derived from an EMBL/GenBank/DDBJ whole genome shotgun (WGS) entry which is preliminary data.</text>
</comment>
<accession>A0A9X6FE21</accession>
<dbReference type="AlphaFoldDB" id="A0A9X6FE21"/>